<keyword evidence="2" id="KW-1133">Transmembrane helix</keyword>
<dbReference type="OrthoDB" id="5820995at2759"/>
<evidence type="ECO:0000313" key="4">
    <source>
        <dbReference type="Proteomes" id="UP000230233"/>
    </source>
</evidence>
<feature type="transmembrane region" description="Helical" evidence="2">
    <location>
        <begin position="66"/>
        <end position="84"/>
    </location>
</feature>
<keyword evidence="2" id="KW-0812">Transmembrane</keyword>
<dbReference type="AlphaFoldDB" id="A0A2G5VT15"/>
<name>A0A2G5VT15_9PELO</name>
<feature type="transmembrane region" description="Helical" evidence="2">
    <location>
        <begin position="164"/>
        <end position="184"/>
    </location>
</feature>
<keyword evidence="4" id="KW-1185">Reference proteome</keyword>
<sequence>MSSEQDAKTEAPAVPRSPTPSIPNEFFEADVPGFEFELEENIDSTSSVASDGIPDFESGRHPHVKLFVVVSAILTNLCIIYKAVLNIPREYKSTICMVFDFGKCLDLDRDVPVMEIIEFVFRTQLEVVFPLTTIIVFFITQLSISLMPGLAFKIRNPVPVVTKYVCLILFLHFLTSFLTSISMLSHLGNAQQREFWIEYLTVSGLCLFWLFQLFNMFIFTRLTNLNFIRARENFNRRIGIEA</sequence>
<comment type="caution">
    <text evidence="3">The sequence shown here is derived from an EMBL/GenBank/DDBJ whole genome shotgun (WGS) entry which is preliminary data.</text>
</comment>
<reference evidence="4" key="1">
    <citation type="submission" date="2017-10" db="EMBL/GenBank/DDBJ databases">
        <title>Rapid genome shrinkage in a self-fertile nematode reveals novel sperm competition proteins.</title>
        <authorList>
            <person name="Yin D."/>
            <person name="Schwarz E.M."/>
            <person name="Thomas C.G."/>
            <person name="Felde R.L."/>
            <person name="Korf I.F."/>
            <person name="Cutter A.D."/>
            <person name="Schartner C.M."/>
            <person name="Ralston E.J."/>
            <person name="Meyer B.J."/>
            <person name="Haag E.S."/>
        </authorList>
    </citation>
    <scope>NUCLEOTIDE SEQUENCE [LARGE SCALE GENOMIC DNA]</scope>
    <source>
        <strain evidence="4">JU1422</strain>
    </source>
</reference>
<feature type="region of interest" description="Disordered" evidence="1">
    <location>
        <begin position="1"/>
        <end position="25"/>
    </location>
</feature>
<gene>
    <name evidence="3" type="primary">Cni-Y65B4BL.7</name>
    <name evidence="3" type="synonym">Cnig_chr_I.g412</name>
    <name evidence="3" type="ORF">B9Z55_000412</name>
</gene>
<proteinExistence type="predicted"/>
<dbReference type="Proteomes" id="UP000230233">
    <property type="component" value="Chromosome I"/>
</dbReference>
<evidence type="ECO:0000256" key="1">
    <source>
        <dbReference type="SAM" id="MobiDB-lite"/>
    </source>
</evidence>
<accession>A0A2G5VT15</accession>
<feature type="transmembrane region" description="Helical" evidence="2">
    <location>
        <begin position="127"/>
        <end position="152"/>
    </location>
</feature>
<feature type="transmembrane region" description="Helical" evidence="2">
    <location>
        <begin position="196"/>
        <end position="219"/>
    </location>
</feature>
<evidence type="ECO:0000313" key="3">
    <source>
        <dbReference type="EMBL" id="PIC54924.1"/>
    </source>
</evidence>
<dbReference type="EMBL" id="PDUG01000001">
    <property type="protein sequence ID" value="PIC54924.1"/>
    <property type="molecule type" value="Genomic_DNA"/>
</dbReference>
<organism evidence="3 4">
    <name type="scientific">Caenorhabditis nigoni</name>
    <dbReference type="NCBI Taxonomy" id="1611254"/>
    <lineage>
        <taxon>Eukaryota</taxon>
        <taxon>Metazoa</taxon>
        <taxon>Ecdysozoa</taxon>
        <taxon>Nematoda</taxon>
        <taxon>Chromadorea</taxon>
        <taxon>Rhabditida</taxon>
        <taxon>Rhabditina</taxon>
        <taxon>Rhabditomorpha</taxon>
        <taxon>Rhabditoidea</taxon>
        <taxon>Rhabditidae</taxon>
        <taxon>Peloderinae</taxon>
        <taxon>Caenorhabditis</taxon>
    </lineage>
</organism>
<protein>
    <submittedName>
        <fullName evidence="3">Uncharacterized protein</fullName>
    </submittedName>
</protein>
<keyword evidence="2" id="KW-0472">Membrane</keyword>
<evidence type="ECO:0000256" key="2">
    <source>
        <dbReference type="SAM" id="Phobius"/>
    </source>
</evidence>